<name>A0ACC1KT17_9FUNG</name>
<sequence>PRQPAAAAPRAVHAVEWQGYRERADPDQGQGQVHDRPHLDGRAVAQVPRPPGQHLQQHADRRDEQRERRGQQRAQPGDRRVWHRPGHRAVLQGGAHPVGRDRRRELRRGLLARARRHVRALPGRRRRHREELCAHPRDQPQEAGPAAADLQRPQGLRPHQPRGQALHPRPPHPGPRQAPDAPCRQALGRVHRHCRRPHLQREPDHLVPRRVCPEPHRQEQPL</sequence>
<keyword evidence="2" id="KW-1185">Reference proteome</keyword>
<evidence type="ECO:0000313" key="1">
    <source>
        <dbReference type="EMBL" id="KAJ2794122.1"/>
    </source>
</evidence>
<organism evidence="1 2">
    <name type="scientific">Coemansia helicoidea</name>
    <dbReference type="NCBI Taxonomy" id="1286919"/>
    <lineage>
        <taxon>Eukaryota</taxon>
        <taxon>Fungi</taxon>
        <taxon>Fungi incertae sedis</taxon>
        <taxon>Zoopagomycota</taxon>
        <taxon>Kickxellomycotina</taxon>
        <taxon>Kickxellomycetes</taxon>
        <taxon>Kickxellales</taxon>
        <taxon>Kickxellaceae</taxon>
        <taxon>Coemansia</taxon>
    </lineage>
</organism>
<comment type="caution">
    <text evidence="1">The sequence shown here is derived from an EMBL/GenBank/DDBJ whole genome shotgun (WGS) entry which is preliminary data.</text>
</comment>
<dbReference type="Proteomes" id="UP001140087">
    <property type="component" value="Unassembled WGS sequence"/>
</dbReference>
<dbReference type="EMBL" id="JANBUN010002621">
    <property type="protein sequence ID" value="KAJ2794122.1"/>
    <property type="molecule type" value="Genomic_DNA"/>
</dbReference>
<gene>
    <name evidence="1" type="ORF">H4R21_005624</name>
</gene>
<accession>A0ACC1KT17</accession>
<feature type="non-terminal residue" evidence="1">
    <location>
        <position position="222"/>
    </location>
</feature>
<protein>
    <submittedName>
        <fullName evidence="1">Uncharacterized protein</fullName>
    </submittedName>
</protein>
<proteinExistence type="predicted"/>
<reference evidence="1" key="1">
    <citation type="submission" date="2022-07" db="EMBL/GenBank/DDBJ databases">
        <title>Phylogenomic reconstructions and comparative analyses of Kickxellomycotina fungi.</title>
        <authorList>
            <person name="Reynolds N.K."/>
            <person name="Stajich J.E."/>
            <person name="Barry K."/>
            <person name="Grigoriev I.V."/>
            <person name="Crous P."/>
            <person name="Smith M.E."/>
        </authorList>
    </citation>
    <scope>NUCLEOTIDE SEQUENCE</scope>
    <source>
        <strain evidence="1">BCRC 34780</strain>
    </source>
</reference>
<evidence type="ECO:0000313" key="2">
    <source>
        <dbReference type="Proteomes" id="UP001140087"/>
    </source>
</evidence>
<feature type="non-terminal residue" evidence="1">
    <location>
        <position position="1"/>
    </location>
</feature>